<evidence type="ECO:0000256" key="2">
    <source>
        <dbReference type="ARBA" id="ARBA00022448"/>
    </source>
</evidence>
<dbReference type="Proteomes" id="UP001549076">
    <property type="component" value="Unassembled WGS sequence"/>
</dbReference>
<evidence type="ECO:0000259" key="5">
    <source>
        <dbReference type="PROSITE" id="PS50893"/>
    </source>
</evidence>
<dbReference type="PROSITE" id="PS50893">
    <property type="entry name" value="ABC_TRANSPORTER_2"/>
    <property type="match status" value="1"/>
</dbReference>
<dbReference type="PANTHER" id="PTHR42788:SF13">
    <property type="entry name" value="ALIPHATIC SULFONATES IMPORT ATP-BINDING PROTEIN SSUB"/>
    <property type="match status" value="1"/>
</dbReference>
<keyword evidence="3" id="KW-0547">Nucleotide-binding</keyword>
<dbReference type="InterPro" id="IPR027417">
    <property type="entry name" value="P-loop_NTPase"/>
</dbReference>
<protein>
    <submittedName>
        <fullName evidence="6">NitT/TauT family transport system ATP-binding protein</fullName>
    </submittedName>
</protein>
<comment type="similarity">
    <text evidence="1">Belongs to the ABC transporter superfamily.</text>
</comment>
<evidence type="ECO:0000313" key="7">
    <source>
        <dbReference type="Proteomes" id="UP001549076"/>
    </source>
</evidence>
<dbReference type="EMBL" id="JBEPML010000030">
    <property type="protein sequence ID" value="MET3794815.1"/>
    <property type="molecule type" value="Genomic_DNA"/>
</dbReference>
<dbReference type="SUPFAM" id="SSF52540">
    <property type="entry name" value="P-loop containing nucleoside triphosphate hydrolases"/>
    <property type="match status" value="1"/>
</dbReference>
<dbReference type="PANTHER" id="PTHR42788">
    <property type="entry name" value="TAURINE IMPORT ATP-BINDING PROTEIN-RELATED"/>
    <property type="match status" value="1"/>
</dbReference>
<comment type="caution">
    <text evidence="6">The sequence shown here is derived from an EMBL/GenBank/DDBJ whole genome shotgun (WGS) entry which is preliminary data.</text>
</comment>
<sequence length="299" mass="33352">MGRLDCRCLRGARCRIDRKGPVMTMQATQAIPIAKVAGRQIDAAHPYISVSNVRKIYHTASGDIEAVSKVDFDITSGDFVSILGPSGCGKSTLMMMMGGLESISSGSIVIGGEPVVAPRADLGYVFQDATLLPWNNVLDNVLFPIRLRDGSTAKYRERARELLELVGLWEFRNKRPGELSGGMRQRVAICRGLINDPALLLMDEPFSALDAISRDDMNVALADIWDRFHKTAIFITHSIREAVFLSDRILVMSRRPSTVCYDVRVDFPRPRNMKIQETVEFNELCGVLRKKIEEGYKNS</sequence>
<keyword evidence="2" id="KW-0813">Transport</keyword>
<dbReference type="RefSeq" id="WP_354199723.1">
    <property type="nucleotide sequence ID" value="NZ_JBEPML010000030.1"/>
</dbReference>
<organism evidence="6 7">
    <name type="scientific">Aquamicrobium terrae</name>
    <dbReference type="NCBI Taxonomy" id="1324945"/>
    <lineage>
        <taxon>Bacteria</taxon>
        <taxon>Pseudomonadati</taxon>
        <taxon>Pseudomonadota</taxon>
        <taxon>Alphaproteobacteria</taxon>
        <taxon>Hyphomicrobiales</taxon>
        <taxon>Phyllobacteriaceae</taxon>
        <taxon>Aquamicrobium</taxon>
    </lineage>
</organism>
<feature type="domain" description="ABC transporter" evidence="5">
    <location>
        <begin position="48"/>
        <end position="279"/>
    </location>
</feature>
<dbReference type="PROSITE" id="PS00211">
    <property type="entry name" value="ABC_TRANSPORTER_1"/>
    <property type="match status" value="1"/>
</dbReference>
<dbReference type="InterPro" id="IPR003439">
    <property type="entry name" value="ABC_transporter-like_ATP-bd"/>
</dbReference>
<gene>
    <name evidence="6" type="ORF">ABID37_005055</name>
</gene>
<evidence type="ECO:0000256" key="4">
    <source>
        <dbReference type="ARBA" id="ARBA00022840"/>
    </source>
</evidence>
<dbReference type="InterPro" id="IPR017871">
    <property type="entry name" value="ABC_transporter-like_CS"/>
</dbReference>
<reference evidence="6 7" key="1">
    <citation type="submission" date="2024-06" db="EMBL/GenBank/DDBJ databases">
        <title>Genomic Encyclopedia of Type Strains, Phase IV (KMG-IV): sequencing the most valuable type-strain genomes for metagenomic binning, comparative biology and taxonomic classification.</title>
        <authorList>
            <person name="Goeker M."/>
        </authorList>
    </citation>
    <scope>NUCLEOTIDE SEQUENCE [LARGE SCALE GENOMIC DNA]</scope>
    <source>
        <strain evidence="6 7">DSM 27865</strain>
    </source>
</reference>
<dbReference type="GO" id="GO:0005524">
    <property type="term" value="F:ATP binding"/>
    <property type="evidence" value="ECO:0007669"/>
    <property type="project" value="UniProtKB-KW"/>
</dbReference>
<dbReference type="Gene3D" id="3.40.50.300">
    <property type="entry name" value="P-loop containing nucleotide triphosphate hydrolases"/>
    <property type="match status" value="1"/>
</dbReference>
<evidence type="ECO:0000256" key="3">
    <source>
        <dbReference type="ARBA" id="ARBA00022741"/>
    </source>
</evidence>
<evidence type="ECO:0000313" key="6">
    <source>
        <dbReference type="EMBL" id="MET3794815.1"/>
    </source>
</evidence>
<keyword evidence="7" id="KW-1185">Reference proteome</keyword>
<keyword evidence="4 6" id="KW-0067">ATP-binding</keyword>
<dbReference type="InterPro" id="IPR003593">
    <property type="entry name" value="AAA+_ATPase"/>
</dbReference>
<name>A0ABV2N7L1_9HYPH</name>
<evidence type="ECO:0000256" key="1">
    <source>
        <dbReference type="ARBA" id="ARBA00005417"/>
    </source>
</evidence>
<accession>A0ABV2N7L1</accession>
<dbReference type="Pfam" id="PF00005">
    <property type="entry name" value="ABC_tran"/>
    <property type="match status" value="1"/>
</dbReference>
<dbReference type="CDD" id="cd03293">
    <property type="entry name" value="ABC_NrtD_SsuB_transporters"/>
    <property type="match status" value="1"/>
</dbReference>
<dbReference type="SMART" id="SM00382">
    <property type="entry name" value="AAA"/>
    <property type="match status" value="1"/>
</dbReference>
<dbReference type="InterPro" id="IPR050166">
    <property type="entry name" value="ABC_transporter_ATP-bind"/>
</dbReference>
<proteinExistence type="inferred from homology"/>